<reference evidence="8" key="1">
    <citation type="submission" date="2016-11" db="EMBL/GenBank/DDBJ databases">
        <authorList>
            <person name="Varghese N."/>
            <person name="Submissions S."/>
        </authorList>
    </citation>
    <scope>NUCLEOTIDE SEQUENCE [LARGE SCALE GENOMIC DNA]</scope>
    <source>
        <strain evidence="8">CGMCC 1.6496</strain>
    </source>
</reference>
<evidence type="ECO:0000256" key="3">
    <source>
        <dbReference type="ARBA" id="ARBA00022630"/>
    </source>
</evidence>
<comment type="cofactor">
    <cofactor evidence="1">
        <name>FAD</name>
        <dbReference type="ChEBI" id="CHEBI:57692"/>
    </cofactor>
</comment>
<evidence type="ECO:0000259" key="6">
    <source>
        <dbReference type="Pfam" id="PF07992"/>
    </source>
</evidence>
<keyword evidence="4" id="KW-0274">FAD</keyword>
<dbReference type="EMBL" id="FQXD01000005">
    <property type="protein sequence ID" value="SHH21182.1"/>
    <property type="molecule type" value="Genomic_DNA"/>
</dbReference>
<dbReference type="InterPro" id="IPR023753">
    <property type="entry name" value="FAD/NAD-binding_dom"/>
</dbReference>
<keyword evidence="5" id="KW-0560">Oxidoreductase</keyword>
<comment type="similarity">
    <text evidence="2">Belongs to the NADH dehydrogenase family.</text>
</comment>
<dbReference type="GO" id="GO:0003955">
    <property type="term" value="F:NAD(P)H dehydrogenase (quinone) activity"/>
    <property type="evidence" value="ECO:0007669"/>
    <property type="project" value="TreeGrafter"/>
</dbReference>
<evidence type="ECO:0000313" key="8">
    <source>
        <dbReference type="Proteomes" id="UP000184079"/>
    </source>
</evidence>
<dbReference type="Pfam" id="PF07992">
    <property type="entry name" value="Pyr_redox_2"/>
    <property type="match status" value="1"/>
</dbReference>
<gene>
    <name evidence="7" type="ORF">SAMN05421807_10514</name>
</gene>
<evidence type="ECO:0000256" key="2">
    <source>
        <dbReference type="ARBA" id="ARBA00005272"/>
    </source>
</evidence>
<dbReference type="SUPFAM" id="SSF51905">
    <property type="entry name" value="FAD/NAD(P)-binding domain"/>
    <property type="match status" value="1"/>
</dbReference>
<name>A0A1M5R4C6_9BACI</name>
<dbReference type="Proteomes" id="UP000184079">
    <property type="component" value="Unassembled WGS sequence"/>
</dbReference>
<dbReference type="PANTHER" id="PTHR42913">
    <property type="entry name" value="APOPTOSIS-INDUCING FACTOR 1"/>
    <property type="match status" value="1"/>
</dbReference>
<feature type="domain" description="FAD/NAD(P)-binding" evidence="6">
    <location>
        <begin position="19"/>
        <end position="295"/>
    </location>
</feature>
<dbReference type="AlphaFoldDB" id="A0A1M5R4C6"/>
<accession>A0A1M5R4C6</accession>
<evidence type="ECO:0000313" key="7">
    <source>
        <dbReference type="EMBL" id="SHH21182.1"/>
    </source>
</evidence>
<evidence type="ECO:0000256" key="1">
    <source>
        <dbReference type="ARBA" id="ARBA00001974"/>
    </source>
</evidence>
<dbReference type="Gene3D" id="3.50.50.100">
    <property type="match status" value="1"/>
</dbReference>
<keyword evidence="8" id="KW-1185">Reference proteome</keyword>
<dbReference type="GO" id="GO:0019646">
    <property type="term" value="P:aerobic electron transport chain"/>
    <property type="evidence" value="ECO:0007669"/>
    <property type="project" value="TreeGrafter"/>
</dbReference>
<dbReference type="InterPro" id="IPR036188">
    <property type="entry name" value="FAD/NAD-bd_sf"/>
</dbReference>
<evidence type="ECO:0000256" key="4">
    <source>
        <dbReference type="ARBA" id="ARBA00022827"/>
    </source>
</evidence>
<dbReference type="PRINTS" id="PR00411">
    <property type="entry name" value="PNDRDTASEI"/>
</dbReference>
<proteinExistence type="inferred from homology"/>
<protein>
    <submittedName>
        <fullName evidence="7">NADH dehydrogenase</fullName>
    </submittedName>
</protein>
<organism evidence="7 8">
    <name type="scientific">Virgibacillus chiguensis</name>
    <dbReference type="NCBI Taxonomy" id="411959"/>
    <lineage>
        <taxon>Bacteria</taxon>
        <taxon>Bacillati</taxon>
        <taxon>Bacillota</taxon>
        <taxon>Bacilli</taxon>
        <taxon>Bacillales</taxon>
        <taxon>Bacillaceae</taxon>
        <taxon>Virgibacillus</taxon>
    </lineage>
</organism>
<sequence>MFHNHSKENVEMGFCGMKKLVILGGGYGGLKALLGLLDHQLPEDVEITLVDRNPYHSVKTEFYTIAAGTSADKDVRLHFPDDERVRYVYGEIEKVDTSNATITFSNKSEVIDYNYLIIGLGCEDNYHGIEGAKQFTHSVQTFSNARKTGVAVCDLKAYGKVSIVGAGLSGIEVASEIRESRPDLNIRLLDRGATVLKAFDPKIQQYVAEWFVANDVDVLHHANVEYVEKDGVCNNGVCYVNDVTIWTAGVRPNYLVRELPFAKDEQEKIIVNEYFQVPENTNIYVVGDCASSDFSPSGQLAGQQGERVAEVLLAVLQGKQPKKPKEIRLKGTLGSLGKSDGFGNMMQKPLTGLLPRIAKSGVLWLSKRH</sequence>
<dbReference type="InterPro" id="IPR051169">
    <property type="entry name" value="NADH-Q_oxidoreductase"/>
</dbReference>
<dbReference type="PRINTS" id="PR00368">
    <property type="entry name" value="FADPNR"/>
</dbReference>
<evidence type="ECO:0000256" key="5">
    <source>
        <dbReference type="ARBA" id="ARBA00023002"/>
    </source>
</evidence>
<keyword evidence="3" id="KW-0285">Flavoprotein</keyword>
<dbReference type="PANTHER" id="PTHR42913:SF3">
    <property type="entry name" value="64 KDA MITOCHONDRIAL NADH DEHYDROGENASE (EUROFUNG)"/>
    <property type="match status" value="1"/>
</dbReference>